<feature type="transmembrane region" description="Helical" evidence="8">
    <location>
        <begin position="574"/>
        <end position="596"/>
    </location>
</feature>
<name>A0ABU5F6H6_9BACT</name>
<dbReference type="PANTHER" id="PTHR43044:SF2">
    <property type="entry name" value="POLYSULPHIDE REDUCTASE NRFD"/>
    <property type="match status" value="1"/>
</dbReference>
<evidence type="ECO:0000256" key="6">
    <source>
        <dbReference type="ARBA" id="ARBA00023136"/>
    </source>
</evidence>
<evidence type="ECO:0000256" key="7">
    <source>
        <dbReference type="SAM" id="MobiDB-lite"/>
    </source>
</evidence>
<accession>A0ABU5F6H6</accession>
<comment type="caution">
    <text evidence="9">The sequence shown here is derived from an EMBL/GenBank/DDBJ whole genome shotgun (WGS) entry which is preliminary data.</text>
</comment>
<feature type="transmembrane region" description="Helical" evidence="8">
    <location>
        <begin position="315"/>
        <end position="337"/>
    </location>
</feature>
<evidence type="ECO:0000256" key="5">
    <source>
        <dbReference type="ARBA" id="ARBA00022989"/>
    </source>
</evidence>
<dbReference type="Pfam" id="PF11821">
    <property type="entry name" value="ActD"/>
    <property type="match status" value="1"/>
</dbReference>
<proteinExistence type="inferred from homology"/>
<comment type="similarity">
    <text evidence="2">Belongs to the NrfD family.</text>
</comment>
<feature type="transmembrane region" description="Helical" evidence="8">
    <location>
        <begin position="50"/>
        <end position="74"/>
    </location>
</feature>
<comment type="subcellular location">
    <subcellularLocation>
        <location evidence="1">Cell membrane</location>
        <topology evidence="1">Multi-pass membrane protein</topology>
    </subcellularLocation>
</comment>
<evidence type="ECO:0000256" key="2">
    <source>
        <dbReference type="ARBA" id="ARBA00008929"/>
    </source>
</evidence>
<protein>
    <submittedName>
        <fullName evidence="9">DUF3341 domain-containing protein</fullName>
    </submittedName>
</protein>
<feature type="transmembrane region" description="Helical" evidence="8">
    <location>
        <begin position="384"/>
        <end position="407"/>
    </location>
</feature>
<feature type="transmembrane region" description="Helical" evidence="8">
    <location>
        <begin position="174"/>
        <end position="195"/>
    </location>
</feature>
<feature type="transmembrane region" description="Helical" evidence="8">
    <location>
        <begin position="427"/>
        <end position="448"/>
    </location>
</feature>
<evidence type="ECO:0000313" key="10">
    <source>
        <dbReference type="Proteomes" id="UP001272242"/>
    </source>
</evidence>
<evidence type="ECO:0000256" key="1">
    <source>
        <dbReference type="ARBA" id="ARBA00004651"/>
    </source>
</evidence>
<feature type="transmembrane region" description="Helical" evidence="8">
    <location>
        <begin position="234"/>
        <end position="254"/>
    </location>
</feature>
<dbReference type="Pfam" id="PF03916">
    <property type="entry name" value="NrfD"/>
    <property type="match status" value="1"/>
</dbReference>
<feature type="transmembrane region" description="Helical" evidence="8">
    <location>
        <begin position="616"/>
        <end position="642"/>
    </location>
</feature>
<evidence type="ECO:0000313" key="9">
    <source>
        <dbReference type="EMBL" id="MDY3561479.1"/>
    </source>
</evidence>
<keyword evidence="6 8" id="KW-0472">Membrane</keyword>
<organism evidence="9 10">
    <name type="scientific">Gemmata algarum</name>
    <dbReference type="NCBI Taxonomy" id="2975278"/>
    <lineage>
        <taxon>Bacteria</taxon>
        <taxon>Pseudomonadati</taxon>
        <taxon>Planctomycetota</taxon>
        <taxon>Planctomycetia</taxon>
        <taxon>Gemmatales</taxon>
        <taxon>Gemmataceae</taxon>
        <taxon>Gemmata</taxon>
    </lineage>
</organism>
<feature type="transmembrane region" description="Helical" evidence="8">
    <location>
        <begin position="96"/>
        <end position="116"/>
    </location>
</feature>
<evidence type="ECO:0000256" key="3">
    <source>
        <dbReference type="ARBA" id="ARBA00022475"/>
    </source>
</evidence>
<feature type="region of interest" description="Disordered" evidence="7">
    <location>
        <begin position="1"/>
        <end position="20"/>
    </location>
</feature>
<keyword evidence="4 8" id="KW-0812">Transmembrane</keyword>
<dbReference type="InterPro" id="IPR005614">
    <property type="entry name" value="NrfD-like"/>
</dbReference>
<keyword evidence="10" id="KW-1185">Reference proteome</keyword>
<keyword evidence="3" id="KW-1003">Cell membrane</keyword>
<dbReference type="EMBL" id="JAXBLV010000194">
    <property type="protein sequence ID" value="MDY3561479.1"/>
    <property type="molecule type" value="Genomic_DNA"/>
</dbReference>
<evidence type="ECO:0000256" key="4">
    <source>
        <dbReference type="ARBA" id="ARBA00022692"/>
    </source>
</evidence>
<feature type="transmembrane region" description="Helical" evidence="8">
    <location>
        <begin position="128"/>
        <end position="154"/>
    </location>
</feature>
<evidence type="ECO:0000256" key="8">
    <source>
        <dbReference type="SAM" id="Phobius"/>
    </source>
</evidence>
<feature type="transmembrane region" description="Helical" evidence="8">
    <location>
        <begin position="274"/>
        <end position="294"/>
    </location>
</feature>
<feature type="compositionally biased region" description="Basic and acidic residues" evidence="7">
    <location>
        <begin position="1"/>
        <end position="12"/>
    </location>
</feature>
<sequence>MTTATHETHDTPHGPTFPDPLPRIPLVWGPADYDSVSRQVSEITEKPQPYWWWPTLLLTSALTCGGVLAATYLISTGVGVWGSNVPVAWAFDITNFVFWIGIGHAGTLISAILFLFRQKWRTSINRFSEAMTIFAVMCAFIYPGIHVGRFWYVWFSIPLPNANHIWQNFRSPLLWDFFAISTYFTISLIFWYIGLIPDLGTLRDRAKSRARQMVFGVLALGWRGSTRHWRHYEVAYLMLAGLSTPLVLSVHSVVSFDFATSLIPGWHTTIFPPYFVAGAIFGGFAMVLQVMIPARAVYKLENMVTVKHIDVMCKFIMATGTIVGYAYCMELFIAWFSGSPYEWQTFKNRAFDGDYTWAYWVMMTCNLFIPQVFWVRWCRQTPWFVLLVVTFVNVGMWYERFVIIVQSLHHDFLPGSWGQFHPTWVDWLQMIGDFGLFFTLVLLFLRALPMVAMAEVKGVLPMANPHGTVPAPGAYLKGTDGTYPTADHAMAAAFGPPSQPVTEVRPHPEPVPAFVPTPGGTGAPWGAVAEFANGAQLLAAAKAALAAGYTHLDAWTPFYVHGMKEAIGRTRSRLPVFTLAGALTGLTAAVVLQFYLMAYYYPTVVGGKEYRSWEAFVPVFFEMTILFAGFFTLFSLIGLCGLPKFFHPLDSHPTFGRSTQGGFFLTVEAKDAKFAPDQTRAFLESLGGKHVAVVEA</sequence>
<dbReference type="Proteomes" id="UP001272242">
    <property type="component" value="Unassembled WGS sequence"/>
</dbReference>
<reference evidence="10" key="1">
    <citation type="journal article" date="2023" name="Mar. Drugs">
        <title>Gemmata algarum, a Novel Planctomycete Isolated from an Algal Mat, Displays Antimicrobial Activity.</title>
        <authorList>
            <person name="Kumar G."/>
            <person name="Kallscheuer N."/>
            <person name="Kashif M."/>
            <person name="Ahamad S."/>
            <person name="Jagadeeshwari U."/>
            <person name="Pannikurungottu S."/>
            <person name="Haufschild T."/>
            <person name="Kabuu M."/>
            <person name="Sasikala C."/>
            <person name="Jogler C."/>
            <person name="Ramana C."/>
        </authorList>
    </citation>
    <scope>NUCLEOTIDE SEQUENCE [LARGE SCALE GENOMIC DNA]</scope>
    <source>
        <strain evidence="10">JC673</strain>
    </source>
</reference>
<keyword evidence="5 8" id="KW-1133">Transmembrane helix</keyword>
<gene>
    <name evidence="9" type="ORF">R5W23_002757</name>
</gene>
<feature type="transmembrane region" description="Helical" evidence="8">
    <location>
        <begin position="357"/>
        <end position="377"/>
    </location>
</feature>
<dbReference type="PANTHER" id="PTHR43044">
    <property type="match status" value="1"/>
</dbReference>
<dbReference type="InterPro" id="IPR021776">
    <property type="entry name" value="ActD"/>
</dbReference>